<protein>
    <recommendedName>
        <fullName evidence="3">UBN2_3 domain-containing protein</fullName>
    </recommendedName>
</protein>
<dbReference type="Proteomes" id="UP001630127">
    <property type="component" value="Unassembled WGS sequence"/>
</dbReference>
<evidence type="ECO:0008006" key="3">
    <source>
        <dbReference type="Google" id="ProtNLM"/>
    </source>
</evidence>
<comment type="caution">
    <text evidence="1">The sequence shown here is derived from an EMBL/GenBank/DDBJ whole genome shotgun (WGS) entry which is preliminary data.</text>
</comment>
<organism evidence="1 2">
    <name type="scientific">Cinchona calisaya</name>
    <dbReference type="NCBI Taxonomy" id="153742"/>
    <lineage>
        <taxon>Eukaryota</taxon>
        <taxon>Viridiplantae</taxon>
        <taxon>Streptophyta</taxon>
        <taxon>Embryophyta</taxon>
        <taxon>Tracheophyta</taxon>
        <taxon>Spermatophyta</taxon>
        <taxon>Magnoliopsida</taxon>
        <taxon>eudicotyledons</taxon>
        <taxon>Gunneridae</taxon>
        <taxon>Pentapetalae</taxon>
        <taxon>asterids</taxon>
        <taxon>lamiids</taxon>
        <taxon>Gentianales</taxon>
        <taxon>Rubiaceae</taxon>
        <taxon>Cinchonoideae</taxon>
        <taxon>Cinchoneae</taxon>
        <taxon>Cinchona</taxon>
    </lineage>
</organism>
<dbReference type="AlphaFoldDB" id="A0ABD3AE01"/>
<evidence type="ECO:0000313" key="1">
    <source>
        <dbReference type="EMBL" id="KAL3530001.1"/>
    </source>
</evidence>
<keyword evidence="2" id="KW-1185">Reference proteome</keyword>
<dbReference type="PANTHER" id="PTHR37610">
    <property type="entry name" value="CCHC-TYPE DOMAIN-CONTAINING PROTEIN"/>
    <property type="match status" value="1"/>
</dbReference>
<dbReference type="EMBL" id="JBJUIK010000004">
    <property type="protein sequence ID" value="KAL3530001.1"/>
    <property type="molecule type" value="Genomic_DNA"/>
</dbReference>
<accession>A0ABD3AE01</accession>
<sequence length="210" mass="24353">MEDMGSNLTKESIFKINTNNGIGIKLTTFPLNGKIFSLWVNVSRRGLITQWVFGYVNGDIRHPKEGTKEYHEWLYTDKIVVTWIINSIYASQVGTLQSAKDAKDLWEAINQGFRGKGNLLRIYDLKQDLQSLNLKNSDFLNYSNEVKETWYEIHALHPPTTDLDELKRENEDMVMSLLSGIRSKFSELRYSILRNKEVPLYEKVIGMVEK</sequence>
<proteinExistence type="predicted"/>
<name>A0ABD3AE01_9GENT</name>
<reference evidence="1 2" key="1">
    <citation type="submission" date="2024-11" db="EMBL/GenBank/DDBJ databases">
        <title>A near-complete genome assembly of Cinchona calisaya.</title>
        <authorList>
            <person name="Lian D.C."/>
            <person name="Zhao X.W."/>
            <person name="Wei L."/>
        </authorList>
    </citation>
    <scope>NUCLEOTIDE SEQUENCE [LARGE SCALE GENOMIC DNA]</scope>
    <source>
        <tissue evidence="1">Nenye</tissue>
    </source>
</reference>
<dbReference type="Pfam" id="PF14223">
    <property type="entry name" value="Retrotran_gag_2"/>
    <property type="match status" value="1"/>
</dbReference>
<dbReference type="PANTHER" id="PTHR37610:SF40">
    <property type="entry name" value="OS01G0909600 PROTEIN"/>
    <property type="match status" value="1"/>
</dbReference>
<evidence type="ECO:0000313" key="2">
    <source>
        <dbReference type="Proteomes" id="UP001630127"/>
    </source>
</evidence>
<gene>
    <name evidence="1" type="ORF">ACH5RR_009323</name>
</gene>